<feature type="transmembrane region" description="Helical" evidence="6">
    <location>
        <begin position="158"/>
        <end position="177"/>
    </location>
</feature>
<comment type="similarity">
    <text evidence="2">Belongs to the PER33/POM33 family.</text>
</comment>
<dbReference type="PANTHER" id="PTHR12703:SF6">
    <property type="entry name" value="PORE MEMBRANE PROTEIN OF 33 KDA"/>
    <property type="match status" value="1"/>
</dbReference>
<evidence type="ECO:0000256" key="4">
    <source>
        <dbReference type="ARBA" id="ARBA00022989"/>
    </source>
</evidence>
<reference evidence="7 8" key="1">
    <citation type="journal article" date="2023" name="Elife">
        <title>Identification of key yeast species and microbe-microbe interactions impacting larval growth of Drosophila in the wild.</title>
        <authorList>
            <person name="Mure A."/>
            <person name="Sugiura Y."/>
            <person name="Maeda R."/>
            <person name="Honda K."/>
            <person name="Sakurai N."/>
            <person name="Takahashi Y."/>
            <person name="Watada M."/>
            <person name="Katoh T."/>
            <person name="Gotoh A."/>
            <person name="Gotoh Y."/>
            <person name="Taniguchi I."/>
            <person name="Nakamura K."/>
            <person name="Hayashi T."/>
            <person name="Katayama T."/>
            <person name="Uemura T."/>
            <person name="Hattori Y."/>
        </authorList>
    </citation>
    <scope>NUCLEOTIDE SEQUENCE [LARGE SCALE GENOMIC DNA]</scope>
    <source>
        <strain evidence="7 8">SC-9</strain>
    </source>
</reference>
<evidence type="ECO:0000313" key="7">
    <source>
        <dbReference type="EMBL" id="GMM35130.1"/>
    </source>
</evidence>
<protein>
    <submittedName>
        <fullName evidence="7">Nucleoporin</fullName>
    </submittedName>
</protein>
<dbReference type="GeneID" id="90073109"/>
<dbReference type="AlphaFoldDB" id="A0AAV5QKT7"/>
<dbReference type="InterPro" id="IPR051645">
    <property type="entry name" value="PER33/POM33_regulator"/>
</dbReference>
<evidence type="ECO:0000256" key="2">
    <source>
        <dbReference type="ARBA" id="ARBA00007322"/>
    </source>
</evidence>
<dbReference type="GO" id="GO:0016020">
    <property type="term" value="C:membrane"/>
    <property type="evidence" value="ECO:0007669"/>
    <property type="project" value="UniProtKB-SubCell"/>
</dbReference>
<evidence type="ECO:0000313" key="8">
    <source>
        <dbReference type="Proteomes" id="UP001360560"/>
    </source>
</evidence>
<proteinExistence type="inferred from homology"/>
<evidence type="ECO:0000256" key="1">
    <source>
        <dbReference type="ARBA" id="ARBA00004141"/>
    </source>
</evidence>
<dbReference type="GO" id="GO:0005783">
    <property type="term" value="C:endoplasmic reticulum"/>
    <property type="evidence" value="ECO:0007669"/>
    <property type="project" value="TreeGrafter"/>
</dbReference>
<dbReference type="PANTHER" id="PTHR12703">
    <property type="entry name" value="TRANSMEMBRANE PROTEIN 33"/>
    <property type="match status" value="1"/>
</dbReference>
<accession>A0AAV5QKT7</accession>
<evidence type="ECO:0000256" key="3">
    <source>
        <dbReference type="ARBA" id="ARBA00022692"/>
    </source>
</evidence>
<evidence type="ECO:0000256" key="5">
    <source>
        <dbReference type="ARBA" id="ARBA00023136"/>
    </source>
</evidence>
<dbReference type="GO" id="GO:0061024">
    <property type="term" value="P:membrane organization"/>
    <property type="evidence" value="ECO:0007669"/>
    <property type="project" value="TreeGrafter"/>
</dbReference>
<feature type="transmembrane region" description="Helical" evidence="6">
    <location>
        <begin position="26"/>
        <end position="44"/>
    </location>
</feature>
<keyword evidence="8" id="KW-1185">Reference proteome</keyword>
<dbReference type="RefSeq" id="XP_064852130.1">
    <property type="nucleotide sequence ID" value="XM_064996058.1"/>
</dbReference>
<organism evidence="7 8">
    <name type="scientific">Saccharomycopsis crataegensis</name>
    <dbReference type="NCBI Taxonomy" id="43959"/>
    <lineage>
        <taxon>Eukaryota</taxon>
        <taxon>Fungi</taxon>
        <taxon>Dikarya</taxon>
        <taxon>Ascomycota</taxon>
        <taxon>Saccharomycotina</taxon>
        <taxon>Saccharomycetes</taxon>
        <taxon>Saccharomycopsidaceae</taxon>
        <taxon>Saccharomycopsis</taxon>
    </lineage>
</organism>
<keyword evidence="3 6" id="KW-0812">Transmembrane</keyword>
<feature type="transmembrane region" description="Helical" evidence="6">
    <location>
        <begin position="98"/>
        <end position="120"/>
    </location>
</feature>
<dbReference type="GO" id="GO:0071786">
    <property type="term" value="P:endoplasmic reticulum tubular network organization"/>
    <property type="evidence" value="ECO:0007669"/>
    <property type="project" value="TreeGrafter"/>
</dbReference>
<keyword evidence="5 6" id="KW-0472">Membrane</keyword>
<evidence type="ECO:0000256" key="6">
    <source>
        <dbReference type="SAM" id="Phobius"/>
    </source>
</evidence>
<dbReference type="InterPro" id="IPR005344">
    <property type="entry name" value="TMEM33/Pom33"/>
</dbReference>
<comment type="caution">
    <text evidence="7">The sequence shown here is derived from an EMBL/GenBank/DDBJ whole genome shotgun (WGS) entry which is preliminary data.</text>
</comment>
<dbReference type="EMBL" id="BTFZ01000004">
    <property type="protein sequence ID" value="GMM35130.1"/>
    <property type="molecule type" value="Genomic_DNA"/>
</dbReference>
<name>A0AAV5QKT7_9ASCO</name>
<comment type="subcellular location">
    <subcellularLocation>
        <location evidence="1">Membrane</location>
        <topology evidence="1">Multi-pass membrane protein</topology>
    </subcellularLocation>
</comment>
<sequence length="256" mass="28861">MSSPSSSSSKPSTTDNLYALTKNIQFFWFVGHIVTFFSSVLYLLTFRSGGLANTLFFRLAYLGVIESFGIILYQSYKGRQPTLQLLFGDDNAQYTFDALLWFFAPVNTLSLAPFVIFSLFHSLTYIRNQILPALNYSQTTSTLGKISTLITNNNDSSLVLVANLEFFLLVVLIFKALFFMKRSWIILVGYTLFMKLRYEKSVYTKAVLKAYEVRIDGVFSDSRLPPNAKQYWAKLKAVLSATLGTPLAANVASKNK</sequence>
<gene>
    <name evidence="7" type="ORF">DASC09_024550</name>
</gene>
<dbReference type="Proteomes" id="UP001360560">
    <property type="component" value="Unassembled WGS sequence"/>
</dbReference>
<dbReference type="Pfam" id="PF03661">
    <property type="entry name" value="TMEM33_Pom33"/>
    <property type="match status" value="1"/>
</dbReference>
<feature type="transmembrane region" description="Helical" evidence="6">
    <location>
        <begin position="56"/>
        <end position="76"/>
    </location>
</feature>
<keyword evidence="4 6" id="KW-1133">Transmembrane helix</keyword>